<dbReference type="InterPro" id="IPR020476">
    <property type="entry name" value="Nudix_hydrolase"/>
</dbReference>
<dbReference type="KEGG" id="gmw:113512142"/>
<evidence type="ECO:0000256" key="2">
    <source>
        <dbReference type="ARBA" id="ARBA00022801"/>
    </source>
</evidence>
<dbReference type="Proteomes" id="UP001652740">
    <property type="component" value="Unplaced"/>
</dbReference>
<dbReference type="PROSITE" id="PS00893">
    <property type="entry name" value="NUDIX_BOX"/>
    <property type="match status" value="1"/>
</dbReference>
<evidence type="ECO:0000313" key="5">
    <source>
        <dbReference type="Proteomes" id="UP001652740"/>
    </source>
</evidence>
<dbReference type="AlphaFoldDB" id="A0A6J1WKH0"/>
<dbReference type="PRINTS" id="PR00502">
    <property type="entry name" value="NUDIXFAMILY"/>
</dbReference>
<dbReference type="RefSeq" id="XP_026751750.1">
    <property type="nucleotide sequence ID" value="XM_026895949.3"/>
</dbReference>
<dbReference type="InterPro" id="IPR040618">
    <property type="entry name" value="Pre-Nudix"/>
</dbReference>
<keyword evidence="2 3" id="KW-0378">Hydrolase</keyword>
<dbReference type="PROSITE" id="PS51462">
    <property type="entry name" value="NUDIX"/>
    <property type="match status" value="1"/>
</dbReference>
<gene>
    <name evidence="6" type="primary">LOC113512142</name>
</gene>
<dbReference type="InterPro" id="IPR020084">
    <property type="entry name" value="NUDIX_hydrolase_CS"/>
</dbReference>
<evidence type="ECO:0000313" key="6">
    <source>
        <dbReference type="RefSeq" id="XP_026751750.1"/>
    </source>
</evidence>
<dbReference type="PANTHER" id="PTHR13994">
    <property type="entry name" value="NUDIX HYDROLASE RELATED"/>
    <property type="match status" value="1"/>
</dbReference>
<keyword evidence="5" id="KW-1185">Reference proteome</keyword>
<dbReference type="PRINTS" id="PR01356">
    <property type="entry name" value="GFGPROTEIN"/>
</dbReference>
<dbReference type="GO" id="GO:0035529">
    <property type="term" value="F:NADH pyrophosphatase activity"/>
    <property type="evidence" value="ECO:0007669"/>
    <property type="project" value="TreeGrafter"/>
</dbReference>
<reference evidence="6" key="1">
    <citation type="submission" date="2025-08" db="UniProtKB">
        <authorList>
            <consortium name="RefSeq"/>
        </authorList>
    </citation>
    <scope>IDENTIFICATION</scope>
    <source>
        <tissue evidence="6">Whole larvae</tissue>
    </source>
</reference>
<dbReference type="InterPro" id="IPR003293">
    <property type="entry name" value="Nudix_hydrolase6-like"/>
</dbReference>
<evidence type="ECO:0000256" key="1">
    <source>
        <dbReference type="ARBA" id="ARBA00005582"/>
    </source>
</evidence>
<dbReference type="FunCoup" id="A0A6J1WKH0">
    <property type="interactions" value="10"/>
</dbReference>
<dbReference type="PANTHER" id="PTHR13994:SF13">
    <property type="entry name" value="FI03680P"/>
    <property type="match status" value="1"/>
</dbReference>
<dbReference type="Pfam" id="PF00293">
    <property type="entry name" value="NUDIX"/>
    <property type="match status" value="1"/>
</dbReference>
<dbReference type="FunFam" id="3.90.79.10:FF:000015">
    <property type="entry name" value="Nudix hydrolase 8"/>
    <property type="match status" value="1"/>
</dbReference>
<sequence length="284" mass="33266">MINIFNFLNKHRASIPRICKYSNHIVQRIFIGEIDRFKGITVDSHKEKCHQQNFAEKLHESLTKWKTEKIRCVWFKVNIDDSYQVPILANKGFTFHHARDDFVMMYKWLPADSKPNLPPAAHTNLGVGAMVFNDNGQILAISEKHYEYPHWKLPGGYVERGEDIAKAAVREVKEETGVEAAFISLVTFRHTHNMMFGNSDIYMLLMMRALSDKIVISPREVKDCKWMDVSEYTNHPHVHEFNRLIVKKALQYKNKNLKLDLQKKTVKWPTAVRDMTFLLVEDYD</sequence>
<dbReference type="GO" id="GO:0047631">
    <property type="term" value="F:ADP-ribose diphosphatase activity"/>
    <property type="evidence" value="ECO:0007669"/>
    <property type="project" value="TreeGrafter"/>
</dbReference>
<dbReference type="Gene3D" id="3.90.79.10">
    <property type="entry name" value="Nucleoside Triphosphate Pyrophosphohydrolase"/>
    <property type="match status" value="1"/>
</dbReference>
<protein>
    <submittedName>
        <fullName evidence="6">Uncharacterized protein LOC113512142</fullName>
    </submittedName>
</protein>
<accession>A0A6J1WKH0</accession>
<dbReference type="GeneID" id="113512142"/>
<evidence type="ECO:0000259" key="4">
    <source>
        <dbReference type="PROSITE" id="PS51462"/>
    </source>
</evidence>
<dbReference type="Gene3D" id="3.40.630.30">
    <property type="match status" value="1"/>
</dbReference>
<dbReference type="OrthoDB" id="447842at2759"/>
<dbReference type="InterPro" id="IPR000086">
    <property type="entry name" value="NUDIX_hydrolase_dom"/>
</dbReference>
<proteinExistence type="inferred from homology"/>
<dbReference type="InterPro" id="IPR015797">
    <property type="entry name" value="NUDIX_hydrolase-like_dom_sf"/>
</dbReference>
<dbReference type="InParanoid" id="A0A6J1WKH0"/>
<organism evidence="5 6">
    <name type="scientific">Galleria mellonella</name>
    <name type="common">Greater wax moth</name>
    <dbReference type="NCBI Taxonomy" id="7137"/>
    <lineage>
        <taxon>Eukaryota</taxon>
        <taxon>Metazoa</taxon>
        <taxon>Ecdysozoa</taxon>
        <taxon>Arthropoda</taxon>
        <taxon>Hexapoda</taxon>
        <taxon>Insecta</taxon>
        <taxon>Pterygota</taxon>
        <taxon>Neoptera</taxon>
        <taxon>Endopterygota</taxon>
        <taxon>Lepidoptera</taxon>
        <taxon>Glossata</taxon>
        <taxon>Ditrysia</taxon>
        <taxon>Pyraloidea</taxon>
        <taxon>Pyralidae</taxon>
        <taxon>Galleriinae</taxon>
        <taxon>Galleria</taxon>
    </lineage>
</organism>
<dbReference type="SUPFAM" id="SSF55811">
    <property type="entry name" value="Nudix"/>
    <property type="match status" value="1"/>
</dbReference>
<dbReference type="CDD" id="cd04670">
    <property type="entry name" value="NUDIX_ASFGF2_Nudt6"/>
    <property type="match status" value="1"/>
</dbReference>
<dbReference type="Pfam" id="PF18290">
    <property type="entry name" value="Nudix_hydro"/>
    <property type="match status" value="1"/>
</dbReference>
<name>A0A6J1WKH0_GALME</name>
<evidence type="ECO:0000256" key="3">
    <source>
        <dbReference type="RuleBase" id="RU003476"/>
    </source>
</evidence>
<feature type="domain" description="Nudix hydrolase" evidence="4">
    <location>
        <begin position="122"/>
        <end position="251"/>
    </location>
</feature>
<dbReference type="GO" id="GO:0051287">
    <property type="term" value="F:NAD binding"/>
    <property type="evidence" value="ECO:0007669"/>
    <property type="project" value="TreeGrafter"/>
</dbReference>
<comment type="similarity">
    <text evidence="1 3">Belongs to the Nudix hydrolase family.</text>
</comment>